<evidence type="ECO:0000256" key="1">
    <source>
        <dbReference type="SAM" id="MobiDB-lite"/>
    </source>
</evidence>
<sequence>MQQIKQTQSEALARDAEAREACHKQFAINDCLLAQRLRHRAEMQPLQRERDAIESSLRRARAEAQRERVRQRQLEFAASEGERRTESLLQAADAASAPIKKQVGLGRAAGEPGVAASAAPVPHRSPGLSAQARQRQAEQAARQHAQQRAQMEARVRAHQAQVRQRQEARNKPAAAALPVPTAAEIAATLRSPAPVSVSASAPRAAVPGSGPAR</sequence>
<feature type="region of interest" description="Disordered" evidence="1">
    <location>
        <begin position="110"/>
        <end position="178"/>
    </location>
</feature>
<feature type="compositionally biased region" description="Basic and acidic residues" evidence="1">
    <location>
        <begin position="47"/>
        <end position="68"/>
    </location>
</feature>
<reference evidence="2 3" key="1">
    <citation type="submission" date="2018-01" db="EMBL/GenBank/DDBJ databases">
        <title>Draft genome sequence of Paucibacter aquatile CR182 isolated from freshwater of the Nakdong River.</title>
        <authorList>
            <person name="Choi A."/>
            <person name="Chung E.J."/>
        </authorList>
    </citation>
    <scope>NUCLEOTIDE SEQUENCE [LARGE SCALE GENOMIC DNA]</scope>
    <source>
        <strain evidence="2 3">CR182</strain>
    </source>
</reference>
<evidence type="ECO:0000313" key="2">
    <source>
        <dbReference type="EMBL" id="PND37528.1"/>
    </source>
</evidence>
<keyword evidence="3" id="KW-1185">Reference proteome</keyword>
<evidence type="ECO:0000313" key="3">
    <source>
        <dbReference type="Proteomes" id="UP000235916"/>
    </source>
</evidence>
<proteinExistence type="predicted"/>
<feature type="region of interest" description="Disordered" evidence="1">
    <location>
        <begin position="41"/>
        <end position="68"/>
    </location>
</feature>
<accession>A0A2N8KVN4</accession>
<name>A0A2N8KVN4_9BURK</name>
<dbReference type="AlphaFoldDB" id="A0A2N8KVN4"/>
<feature type="region of interest" description="Disordered" evidence="1">
    <location>
        <begin position="190"/>
        <end position="213"/>
    </location>
</feature>
<comment type="caution">
    <text evidence="2">The sequence shown here is derived from an EMBL/GenBank/DDBJ whole genome shotgun (WGS) entry which is preliminary data.</text>
</comment>
<organism evidence="2 3">
    <name type="scientific">Kinneretia aquatilis</name>
    <dbReference type="NCBI Taxonomy" id="2070761"/>
    <lineage>
        <taxon>Bacteria</taxon>
        <taxon>Pseudomonadati</taxon>
        <taxon>Pseudomonadota</taxon>
        <taxon>Betaproteobacteria</taxon>
        <taxon>Burkholderiales</taxon>
        <taxon>Sphaerotilaceae</taxon>
        <taxon>Roseateles</taxon>
    </lineage>
</organism>
<gene>
    <name evidence="2" type="ORF">C1O66_08310</name>
</gene>
<dbReference type="EMBL" id="POSP01000003">
    <property type="protein sequence ID" value="PND37528.1"/>
    <property type="molecule type" value="Genomic_DNA"/>
</dbReference>
<feature type="compositionally biased region" description="Low complexity" evidence="1">
    <location>
        <begin position="110"/>
        <end position="122"/>
    </location>
</feature>
<protein>
    <submittedName>
        <fullName evidence="2">Uncharacterized protein</fullName>
    </submittedName>
</protein>
<dbReference type="Proteomes" id="UP000235916">
    <property type="component" value="Unassembled WGS sequence"/>
</dbReference>
<feature type="compositionally biased region" description="Low complexity" evidence="1">
    <location>
        <begin position="130"/>
        <end position="163"/>
    </location>
</feature>